<dbReference type="EMBL" id="BARS01019325">
    <property type="protein sequence ID" value="GAF89625.1"/>
    <property type="molecule type" value="Genomic_DNA"/>
</dbReference>
<sequence length="166" mass="18541">IIPNITEVMHFCHKIKIPIIASKLTILTDHTEAPIGLGNLGKLRPFLQKEGFREGSWGHDLFDTLPKIDFSIRKWSLSPFYQTELDHLLTALDCDTVILCGFTTNGVVETSAREAVGRNVQVVTLTDCVTSYSETLHEASLTNLGAFGQIITSKEWMQNHPEMVNT</sequence>
<dbReference type="SUPFAM" id="SSF52499">
    <property type="entry name" value="Isochorismatase-like hydrolases"/>
    <property type="match status" value="1"/>
</dbReference>
<feature type="domain" description="Isochorismatase-like" evidence="2">
    <location>
        <begin position="1"/>
        <end position="154"/>
    </location>
</feature>
<evidence type="ECO:0000256" key="1">
    <source>
        <dbReference type="ARBA" id="ARBA00022801"/>
    </source>
</evidence>
<accession>X0UMA5</accession>
<proteinExistence type="predicted"/>
<dbReference type="InterPro" id="IPR000868">
    <property type="entry name" value="Isochorismatase-like_dom"/>
</dbReference>
<gene>
    <name evidence="3" type="ORF">S01H1_31332</name>
</gene>
<dbReference type="CDD" id="cd00431">
    <property type="entry name" value="cysteine_hydrolases"/>
    <property type="match status" value="1"/>
</dbReference>
<dbReference type="PANTHER" id="PTHR43540:SF16">
    <property type="entry name" value="ISOCHORISMATASE-LIKE DOMAIN-CONTAINING PROTEIN"/>
    <property type="match status" value="1"/>
</dbReference>
<evidence type="ECO:0000313" key="3">
    <source>
        <dbReference type="EMBL" id="GAF89625.1"/>
    </source>
</evidence>
<dbReference type="InterPro" id="IPR036380">
    <property type="entry name" value="Isochorismatase-like_sf"/>
</dbReference>
<organism evidence="3">
    <name type="scientific">marine sediment metagenome</name>
    <dbReference type="NCBI Taxonomy" id="412755"/>
    <lineage>
        <taxon>unclassified sequences</taxon>
        <taxon>metagenomes</taxon>
        <taxon>ecological metagenomes</taxon>
    </lineage>
</organism>
<feature type="non-terminal residue" evidence="3">
    <location>
        <position position="1"/>
    </location>
</feature>
<comment type="caution">
    <text evidence="3">The sequence shown here is derived from an EMBL/GenBank/DDBJ whole genome shotgun (WGS) entry which is preliminary data.</text>
</comment>
<name>X0UMA5_9ZZZZ</name>
<dbReference type="InterPro" id="IPR050272">
    <property type="entry name" value="Isochorismatase-like_hydrls"/>
</dbReference>
<dbReference type="Gene3D" id="3.40.50.850">
    <property type="entry name" value="Isochorismatase-like"/>
    <property type="match status" value="1"/>
</dbReference>
<dbReference type="Pfam" id="PF00857">
    <property type="entry name" value="Isochorismatase"/>
    <property type="match status" value="1"/>
</dbReference>
<reference evidence="3" key="1">
    <citation type="journal article" date="2014" name="Front. Microbiol.">
        <title>High frequency of phylogenetically diverse reductive dehalogenase-homologous genes in deep subseafloor sedimentary metagenomes.</title>
        <authorList>
            <person name="Kawai M."/>
            <person name="Futagami T."/>
            <person name="Toyoda A."/>
            <person name="Takaki Y."/>
            <person name="Nishi S."/>
            <person name="Hori S."/>
            <person name="Arai W."/>
            <person name="Tsubouchi T."/>
            <person name="Morono Y."/>
            <person name="Uchiyama I."/>
            <person name="Ito T."/>
            <person name="Fujiyama A."/>
            <person name="Inagaki F."/>
            <person name="Takami H."/>
        </authorList>
    </citation>
    <scope>NUCLEOTIDE SEQUENCE</scope>
    <source>
        <strain evidence="3">Expedition CK06-06</strain>
    </source>
</reference>
<evidence type="ECO:0000259" key="2">
    <source>
        <dbReference type="Pfam" id="PF00857"/>
    </source>
</evidence>
<dbReference type="AlphaFoldDB" id="X0UMA5"/>
<keyword evidence="1" id="KW-0378">Hydrolase</keyword>
<protein>
    <recommendedName>
        <fullName evidence="2">Isochorismatase-like domain-containing protein</fullName>
    </recommendedName>
</protein>
<dbReference type="PANTHER" id="PTHR43540">
    <property type="entry name" value="PEROXYUREIDOACRYLATE/UREIDOACRYLATE AMIDOHYDROLASE-RELATED"/>
    <property type="match status" value="1"/>
</dbReference>
<dbReference type="GO" id="GO:0016787">
    <property type="term" value="F:hydrolase activity"/>
    <property type="evidence" value="ECO:0007669"/>
    <property type="project" value="UniProtKB-KW"/>
</dbReference>